<gene>
    <name evidence="6" type="ORF">X907_1222</name>
</gene>
<feature type="domain" description="Sulfatase-modifying factor enzyme-like" evidence="4">
    <location>
        <begin position="200"/>
        <end position="339"/>
    </location>
</feature>
<dbReference type="AlphaFoldDB" id="A0A3T0E938"/>
<dbReference type="InterPro" id="IPR051043">
    <property type="entry name" value="Sulfatase_Mod_Factor_Kinase"/>
</dbReference>
<keyword evidence="1" id="KW-0560">Oxidoreductase</keyword>
<dbReference type="PANTHER" id="PTHR23150">
    <property type="entry name" value="SULFATASE MODIFYING FACTOR 1, 2"/>
    <property type="match status" value="1"/>
</dbReference>
<dbReference type="PANTHER" id="PTHR23150:SF36">
    <property type="entry name" value="HERCYNINE OXYGENASE"/>
    <property type="match status" value="1"/>
</dbReference>
<feature type="domain" description="DinB-like" evidence="5">
    <location>
        <begin position="34"/>
        <end position="169"/>
    </location>
</feature>
<evidence type="ECO:0000256" key="2">
    <source>
        <dbReference type="ARBA" id="ARBA00023004"/>
    </source>
</evidence>
<dbReference type="InterPro" id="IPR016187">
    <property type="entry name" value="CTDL_fold"/>
</dbReference>
<protein>
    <submittedName>
        <fullName evidence="6">Uncharacterized protein</fullName>
    </submittedName>
</protein>
<evidence type="ECO:0000313" key="6">
    <source>
        <dbReference type="EMBL" id="AZU03757.1"/>
    </source>
</evidence>
<accession>A0A3T0E938</accession>
<feature type="domain" description="Sulfatase-modifying factor enzyme-like" evidence="4">
    <location>
        <begin position="348"/>
        <end position="435"/>
    </location>
</feature>
<sequence>MQADGAGFEMAIETAVMASGDPAHLVRAGLLDRFHRLRMRSTALTSRLSDEDMGAQTMEDVSPSKWHLAHTSWFWETFLLEPYLPGYEVFDPRFGFLFNSYYEALGERQPRAARGHITRPGIAHVMAYRAHVDGAMERLLETCGEADLERIAALIETGIAHEEQHQELILTDIKHVLSVNPFAQAYSEVLPPPAQPGPAAGWIEHAGGLEDFGAEANGFVFDNEGPRHKAWLAPFALSTHCVTNGEYARFIAEGGYETASLWLSDGWARVQAEGRKAPHYWRGAPGEWREFTLHGEQEMDLSAPVSHLDYFEASAFAEWTGYRLPEEREWELAARQFNAGSARPMTPDGWLHPASADQANLFGGVWQWTRSAYAPYPGYRAQSGALGEYNGKFMCGQFVLKGGSALTPPGHIRASYRNFFPPQAQWQMTGLRLAKDI</sequence>
<evidence type="ECO:0000256" key="1">
    <source>
        <dbReference type="ARBA" id="ARBA00023002"/>
    </source>
</evidence>
<proteinExistence type="predicted"/>
<evidence type="ECO:0000256" key="3">
    <source>
        <dbReference type="ARBA" id="ARBA00037882"/>
    </source>
</evidence>
<dbReference type="Pfam" id="PF12867">
    <property type="entry name" value="DinB_2"/>
    <property type="match status" value="1"/>
</dbReference>
<dbReference type="Pfam" id="PF03781">
    <property type="entry name" value="FGE-sulfatase"/>
    <property type="match status" value="2"/>
</dbReference>
<evidence type="ECO:0000259" key="4">
    <source>
        <dbReference type="Pfam" id="PF03781"/>
    </source>
</evidence>
<dbReference type="KEGG" id="gak:X907_1222"/>
<keyword evidence="7" id="KW-1185">Reference proteome</keyword>
<comment type="pathway">
    <text evidence="3">Amino-acid biosynthesis; ergothioneine biosynthesis.</text>
</comment>
<dbReference type="EMBL" id="CP018911">
    <property type="protein sequence ID" value="AZU03757.1"/>
    <property type="molecule type" value="Genomic_DNA"/>
</dbReference>
<evidence type="ECO:0000313" key="7">
    <source>
        <dbReference type="Proteomes" id="UP000286954"/>
    </source>
</evidence>
<keyword evidence="2" id="KW-0408">Iron</keyword>
<name>A0A3T0E938_9PROT</name>
<dbReference type="InterPro" id="IPR042095">
    <property type="entry name" value="SUMF_sf"/>
</dbReference>
<dbReference type="InterPro" id="IPR017806">
    <property type="entry name" value="EgtB"/>
</dbReference>
<evidence type="ECO:0000259" key="5">
    <source>
        <dbReference type="Pfam" id="PF12867"/>
    </source>
</evidence>
<reference evidence="6 7" key="1">
    <citation type="submission" date="2016-12" db="EMBL/GenBank/DDBJ databases">
        <title>The genome of dimorphic prosthecate Glycocaulis alkaliphilus 6b-8t, isolated from crude oil dictates its adaptability in petroleum environments.</title>
        <authorList>
            <person name="Wu X.-L."/>
            <person name="Geng S."/>
        </authorList>
    </citation>
    <scope>NUCLEOTIDE SEQUENCE [LARGE SCALE GENOMIC DNA]</scope>
    <source>
        <strain evidence="6 7">6B-8</strain>
    </source>
</reference>
<organism evidence="6 7">
    <name type="scientific">Glycocaulis alkaliphilus</name>
    <dbReference type="NCBI Taxonomy" id="1434191"/>
    <lineage>
        <taxon>Bacteria</taxon>
        <taxon>Pseudomonadati</taxon>
        <taxon>Pseudomonadota</taxon>
        <taxon>Alphaproteobacteria</taxon>
        <taxon>Maricaulales</taxon>
        <taxon>Maricaulaceae</taxon>
        <taxon>Glycocaulis</taxon>
    </lineage>
</organism>
<dbReference type="Proteomes" id="UP000286954">
    <property type="component" value="Chromosome"/>
</dbReference>
<dbReference type="SUPFAM" id="SSF56436">
    <property type="entry name" value="C-type lectin-like"/>
    <property type="match status" value="1"/>
</dbReference>
<dbReference type="NCBIfam" id="TIGR03440">
    <property type="entry name" value="egtB_TIGR03440"/>
    <property type="match status" value="1"/>
</dbReference>
<dbReference type="GO" id="GO:0052699">
    <property type="term" value="P:ergothioneine biosynthetic process"/>
    <property type="evidence" value="ECO:0007669"/>
    <property type="project" value="InterPro"/>
</dbReference>
<dbReference type="InterPro" id="IPR024775">
    <property type="entry name" value="DinB-like"/>
</dbReference>
<dbReference type="Gene3D" id="3.90.1580.10">
    <property type="entry name" value="paralog of FGE (formylglycine-generating enzyme)"/>
    <property type="match status" value="2"/>
</dbReference>
<dbReference type="InterPro" id="IPR005532">
    <property type="entry name" value="SUMF_dom"/>
</dbReference>